<sequence>MILKRIQDKSVVVLNHTLNSRVIFRRLHQSRPYQNEREDAHKHQTNKDTDIVEISDAEWELRAGRAFALVKETLPSFFVTGLIEHASDDETTPSIYSPKIQLQYTPPPPSLPVPLPFPHTLQIDGLPLYHASSVFVRHSLSMFYTDLRLELRSCRLLPCETKSPDNIKTPTTTSATRRERKFAIGFEVLGSSRMGGGRKEWDVLSTYHISPLSGQIYRHIVESIQPAPHSSIYATLGAAFGKFAGFRSQEPEAVPGVRTSDIDAEHAKTQP</sequence>
<keyword evidence="3" id="KW-1185">Reference proteome</keyword>
<feature type="region of interest" description="Disordered" evidence="1">
    <location>
        <begin position="251"/>
        <end position="271"/>
    </location>
</feature>
<organism evidence="2 3">
    <name type="scientific">Serendipita vermifera MAFF 305830</name>
    <dbReference type="NCBI Taxonomy" id="933852"/>
    <lineage>
        <taxon>Eukaryota</taxon>
        <taxon>Fungi</taxon>
        <taxon>Dikarya</taxon>
        <taxon>Basidiomycota</taxon>
        <taxon>Agaricomycotina</taxon>
        <taxon>Agaricomycetes</taxon>
        <taxon>Sebacinales</taxon>
        <taxon>Serendipitaceae</taxon>
        <taxon>Serendipita</taxon>
    </lineage>
</organism>
<reference evidence="2 3" key="1">
    <citation type="submission" date="2014-04" db="EMBL/GenBank/DDBJ databases">
        <authorList>
            <consortium name="DOE Joint Genome Institute"/>
            <person name="Kuo A."/>
            <person name="Zuccaro A."/>
            <person name="Kohler A."/>
            <person name="Nagy L.G."/>
            <person name="Floudas D."/>
            <person name="Copeland A."/>
            <person name="Barry K.W."/>
            <person name="Cichocki N."/>
            <person name="Veneault-Fourrey C."/>
            <person name="LaButti K."/>
            <person name="Lindquist E.A."/>
            <person name="Lipzen A."/>
            <person name="Lundell T."/>
            <person name="Morin E."/>
            <person name="Murat C."/>
            <person name="Sun H."/>
            <person name="Tunlid A."/>
            <person name="Henrissat B."/>
            <person name="Grigoriev I.V."/>
            <person name="Hibbett D.S."/>
            <person name="Martin F."/>
            <person name="Nordberg H.P."/>
            <person name="Cantor M.N."/>
            <person name="Hua S.X."/>
        </authorList>
    </citation>
    <scope>NUCLEOTIDE SEQUENCE [LARGE SCALE GENOMIC DNA]</scope>
    <source>
        <strain evidence="2 3">MAFF 305830</strain>
    </source>
</reference>
<dbReference type="Proteomes" id="UP000054097">
    <property type="component" value="Unassembled WGS sequence"/>
</dbReference>
<evidence type="ECO:0000313" key="2">
    <source>
        <dbReference type="EMBL" id="KIM24899.1"/>
    </source>
</evidence>
<dbReference type="HOGENOM" id="CLU_056758_0_0_1"/>
<reference evidence="3" key="2">
    <citation type="submission" date="2015-01" db="EMBL/GenBank/DDBJ databases">
        <title>Evolutionary Origins and Diversification of the Mycorrhizal Mutualists.</title>
        <authorList>
            <consortium name="DOE Joint Genome Institute"/>
            <consortium name="Mycorrhizal Genomics Consortium"/>
            <person name="Kohler A."/>
            <person name="Kuo A."/>
            <person name="Nagy L.G."/>
            <person name="Floudas D."/>
            <person name="Copeland A."/>
            <person name="Barry K.W."/>
            <person name="Cichocki N."/>
            <person name="Veneault-Fourrey C."/>
            <person name="LaButti K."/>
            <person name="Lindquist E.A."/>
            <person name="Lipzen A."/>
            <person name="Lundell T."/>
            <person name="Morin E."/>
            <person name="Murat C."/>
            <person name="Riley R."/>
            <person name="Ohm R."/>
            <person name="Sun H."/>
            <person name="Tunlid A."/>
            <person name="Henrissat B."/>
            <person name="Grigoriev I.V."/>
            <person name="Hibbett D.S."/>
            <person name="Martin F."/>
        </authorList>
    </citation>
    <scope>NUCLEOTIDE SEQUENCE [LARGE SCALE GENOMIC DNA]</scope>
    <source>
        <strain evidence="3">MAFF 305830</strain>
    </source>
</reference>
<dbReference type="STRING" id="933852.A0A0C3AY37"/>
<gene>
    <name evidence="2" type="ORF">M408DRAFT_331562</name>
</gene>
<dbReference type="AlphaFoldDB" id="A0A0C3AY37"/>
<dbReference type="EMBL" id="KN824319">
    <property type="protein sequence ID" value="KIM24899.1"/>
    <property type="molecule type" value="Genomic_DNA"/>
</dbReference>
<dbReference type="OrthoDB" id="1099063at2759"/>
<accession>A0A0C3AY37</accession>
<evidence type="ECO:0000313" key="3">
    <source>
        <dbReference type="Proteomes" id="UP000054097"/>
    </source>
</evidence>
<feature type="compositionally biased region" description="Basic and acidic residues" evidence="1">
    <location>
        <begin position="260"/>
        <end position="271"/>
    </location>
</feature>
<protein>
    <submittedName>
        <fullName evidence="2">Uncharacterized protein</fullName>
    </submittedName>
</protein>
<proteinExistence type="predicted"/>
<evidence type="ECO:0000256" key="1">
    <source>
        <dbReference type="SAM" id="MobiDB-lite"/>
    </source>
</evidence>
<name>A0A0C3AY37_SERVB</name>